<dbReference type="RefSeq" id="WP_207691442.1">
    <property type="nucleotide sequence ID" value="NZ_CP061799.1"/>
</dbReference>
<evidence type="ECO:0000313" key="1">
    <source>
        <dbReference type="EMBL" id="QTA79725.1"/>
    </source>
</evidence>
<gene>
    <name evidence="1" type="ORF">dnl_20020</name>
</gene>
<sequence>MRVEAIRTEKGFLIPMTDEFRNIKQNKIMLNIQFMVQKQIDEDYSSLDRLIGLCETGKKNASVNHDEIIYRGKEKDDLY</sequence>
<name>A0A975GG03_9BACT</name>
<proteinExistence type="predicted"/>
<accession>A0A975GG03</accession>
<organism evidence="1 2">
    <name type="scientific">Desulfonema limicola</name>
    <dbReference type="NCBI Taxonomy" id="45656"/>
    <lineage>
        <taxon>Bacteria</taxon>
        <taxon>Pseudomonadati</taxon>
        <taxon>Thermodesulfobacteriota</taxon>
        <taxon>Desulfobacteria</taxon>
        <taxon>Desulfobacterales</taxon>
        <taxon>Desulfococcaceae</taxon>
        <taxon>Desulfonema</taxon>
    </lineage>
</organism>
<keyword evidence="2" id="KW-1185">Reference proteome</keyword>
<evidence type="ECO:0000313" key="2">
    <source>
        <dbReference type="Proteomes" id="UP000663720"/>
    </source>
</evidence>
<dbReference type="Proteomes" id="UP000663720">
    <property type="component" value="Chromosome"/>
</dbReference>
<dbReference type="AlphaFoldDB" id="A0A975GG03"/>
<dbReference type="EMBL" id="CP061799">
    <property type="protein sequence ID" value="QTA79725.1"/>
    <property type="molecule type" value="Genomic_DNA"/>
</dbReference>
<dbReference type="KEGG" id="dli:dnl_20020"/>
<reference evidence="1" key="1">
    <citation type="journal article" date="2021" name="Microb. Physiol.">
        <title>Proteogenomic Insights into the Physiology of Marine, Sulfate-Reducing, Filamentous Desulfonema limicola and Desulfonema magnum.</title>
        <authorList>
            <person name="Schnaars V."/>
            <person name="Wohlbrand L."/>
            <person name="Scheve S."/>
            <person name="Hinrichs C."/>
            <person name="Reinhardt R."/>
            <person name="Rabus R."/>
        </authorList>
    </citation>
    <scope>NUCLEOTIDE SEQUENCE</scope>
    <source>
        <strain evidence="1">5ac10</strain>
    </source>
</reference>
<protein>
    <submittedName>
        <fullName evidence="1">Uncharacterized protein</fullName>
    </submittedName>
</protein>